<dbReference type="Proteomes" id="UP000002043">
    <property type="component" value="Chromosome"/>
</dbReference>
<evidence type="ECO:0000313" key="3">
    <source>
        <dbReference type="Proteomes" id="UP000002043"/>
    </source>
</evidence>
<dbReference type="InterPro" id="IPR045179">
    <property type="entry name" value="YgfZ/GcvT"/>
</dbReference>
<dbReference type="KEGG" id="tal:Thal_1194"/>
<name>D3SM46_THEAH</name>
<organism evidence="2 3">
    <name type="scientific">Thermocrinis albus (strain DSM 14484 / JCM 11386 / HI 11/12)</name>
    <dbReference type="NCBI Taxonomy" id="638303"/>
    <lineage>
        <taxon>Bacteria</taxon>
        <taxon>Pseudomonadati</taxon>
        <taxon>Aquificota</taxon>
        <taxon>Aquificia</taxon>
        <taxon>Aquificales</taxon>
        <taxon>Aquificaceae</taxon>
        <taxon>Thermocrinis</taxon>
    </lineage>
</organism>
<dbReference type="Gene3D" id="3.30.1360.120">
    <property type="entry name" value="Probable tRNA modification gtpase trme, domain 1"/>
    <property type="match status" value="1"/>
</dbReference>
<dbReference type="AlphaFoldDB" id="D3SM46"/>
<dbReference type="PIRSF" id="PIRSF006487">
    <property type="entry name" value="GcvT"/>
    <property type="match status" value="1"/>
</dbReference>
<gene>
    <name evidence="2" type="ordered locus">Thal_1194</name>
</gene>
<dbReference type="InterPro" id="IPR027266">
    <property type="entry name" value="TrmE/GcvT-like"/>
</dbReference>
<dbReference type="NCBIfam" id="TIGR03317">
    <property type="entry name" value="ygfZ_signature"/>
    <property type="match status" value="1"/>
</dbReference>
<dbReference type="RefSeq" id="WP_012992232.1">
    <property type="nucleotide sequence ID" value="NC_013894.1"/>
</dbReference>
<protein>
    <submittedName>
        <fullName evidence="2">Folate-binding protein YgfZ</fullName>
    </submittedName>
</protein>
<dbReference type="InterPro" id="IPR017703">
    <property type="entry name" value="YgfZ/GCV_T_CS"/>
</dbReference>
<proteinExistence type="predicted"/>
<evidence type="ECO:0000256" key="1">
    <source>
        <dbReference type="ARBA" id="ARBA00022946"/>
    </source>
</evidence>
<sequence length="301" mass="34298">MRWIELRRSKIKVYGQKNRLAFKGLDEEHTLFLHGLLTNDVKGMPPFSVSYHLMLRQNGAPIREFFLYKLQDHYLLDTPDPAKQVIEDLEKRKLSLKVYLEDLTPNYRHIFLLGEDSKDFVEKVWGNAPQEGRLIVEGSVIIAHNSVRFRETGYDLIGELSDLELPESLMMTTEEAENLRIRRCIPAVGKELREGFSPLEAGVLRYAISLNKGCYVGQEAIARVYYRGRTPRTLVLLQAEGLREGEKLFDGDKQVGTVTSVGSEGYALGYVLRVHAQKEKVLYTPEGTAVKLIKVCEEVVP</sequence>
<keyword evidence="3" id="KW-1185">Reference proteome</keyword>
<dbReference type="GO" id="GO:0016226">
    <property type="term" value="P:iron-sulfur cluster assembly"/>
    <property type="evidence" value="ECO:0007669"/>
    <property type="project" value="TreeGrafter"/>
</dbReference>
<keyword evidence="1" id="KW-0809">Transit peptide</keyword>
<dbReference type="PANTHER" id="PTHR22602">
    <property type="entry name" value="TRANSFERASE CAF17, MITOCHONDRIAL-RELATED"/>
    <property type="match status" value="1"/>
</dbReference>
<reference evidence="3" key="1">
    <citation type="journal article" date="2010" name="Stand. Genomic Sci.">
        <title>Complete genome sequence of Thermocrinis albus type strain (HI 11/12T).</title>
        <authorList>
            <person name="Wirth R."/>
            <person name="Sikorski J."/>
            <person name="Brambilla E."/>
            <person name="Misra M."/>
            <person name="Lapidus A."/>
            <person name="Copeland A."/>
            <person name="Nolan M."/>
            <person name="Lucas S."/>
            <person name="Chen F."/>
            <person name="Tice H."/>
            <person name="Cheng J.F."/>
            <person name="Han C."/>
            <person name="Detter J.C."/>
            <person name="Tapia R."/>
            <person name="Bruce D."/>
            <person name="Goodwin L."/>
            <person name="Pitluck S."/>
            <person name="Pati A."/>
            <person name="Anderson I."/>
            <person name="Ivanova N."/>
            <person name="Mavromatis K."/>
            <person name="Mikhailova N."/>
            <person name="Chen A."/>
            <person name="Palaniappan K."/>
            <person name="Bilek Y."/>
            <person name="Hader T."/>
            <person name="Land M."/>
            <person name="Hauser L."/>
            <person name="Chang Y.J."/>
            <person name="Jeffries C.D."/>
            <person name="Tindall B.J."/>
            <person name="Rohde M."/>
            <person name="Goker M."/>
            <person name="Bristow J."/>
            <person name="Eisen J.A."/>
            <person name="Markowitz V."/>
            <person name="Hugenholtz P."/>
            <person name="Kyrpides N.C."/>
            <person name="Klenk H.P."/>
        </authorList>
    </citation>
    <scope>NUCLEOTIDE SEQUENCE [LARGE SCALE GENOMIC DNA]</scope>
    <source>
        <strain evidence="3">DSM 14484 / JCM 11386 / HI 11/12</strain>
    </source>
</reference>
<dbReference type="EMBL" id="CP001931">
    <property type="protein sequence ID" value="ADC89826.1"/>
    <property type="molecule type" value="Genomic_DNA"/>
</dbReference>
<accession>D3SM46</accession>
<dbReference type="PANTHER" id="PTHR22602:SF0">
    <property type="entry name" value="TRANSFERASE CAF17, MITOCHONDRIAL-RELATED"/>
    <property type="match status" value="1"/>
</dbReference>
<dbReference type="HOGENOM" id="CLU_007884_6_3_0"/>
<dbReference type="STRING" id="638303.Thal_1194"/>
<evidence type="ECO:0000313" key="2">
    <source>
        <dbReference type="EMBL" id="ADC89826.1"/>
    </source>
</evidence>
<dbReference type="SUPFAM" id="SSF103025">
    <property type="entry name" value="Folate-binding domain"/>
    <property type="match status" value="1"/>
</dbReference>
<dbReference type="eggNOG" id="COG0354">
    <property type="taxonomic scope" value="Bacteria"/>
</dbReference>